<keyword evidence="4" id="KW-0810">Translation regulation</keyword>
<dbReference type="PIRSF" id="PIRSF002155">
    <property type="entry name" value="Ribosomal_L1"/>
    <property type="match status" value="1"/>
</dbReference>
<comment type="similarity">
    <text evidence="1">Belongs to the universal ribosomal protein uL1 family.</text>
</comment>
<protein>
    <recommendedName>
        <fullName evidence="8">Large ribosomal subunit protein uL1</fullName>
    </recommendedName>
    <alternativeName>
        <fullName evidence="9">50S ribosomal protein L1</fullName>
    </alternativeName>
</protein>
<organism evidence="10 11">
    <name type="scientific">Candidatus Falkowbacteria bacterium RIFOXYC2_FULL_48_21</name>
    <dbReference type="NCBI Taxonomy" id="1798005"/>
    <lineage>
        <taxon>Bacteria</taxon>
        <taxon>Candidatus Falkowiibacteriota</taxon>
    </lineage>
</organism>
<evidence type="ECO:0000256" key="1">
    <source>
        <dbReference type="ARBA" id="ARBA00010531"/>
    </source>
</evidence>
<dbReference type="CDD" id="cd00403">
    <property type="entry name" value="Ribosomal_L1"/>
    <property type="match status" value="1"/>
</dbReference>
<dbReference type="EMBL" id="MFGM01000084">
    <property type="protein sequence ID" value="OGF34089.1"/>
    <property type="molecule type" value="Genomic_DNA"/>
</dbReference>
<reference evidence="10 11" key="1">
    <citation type="journal article" date="2016" name="Nat. Commun.">
        <title>Thousands of microbial genomes shed light on interconnected biogeochemical processes in an aquifer system.</title>
        <authorList>
            <person name="Anantharaman K."/>
            <person name="Brown C.T."/>
            <person name="Hug L.A."/>
            <person name="Sharon I."/>
            <person name="Castelle C.J."/>
            <person name="Probst A.J."/>
            <person name="Thomas B.C."/>
            <person name="Singh A."/>
            <person name="Wilkins M.J."/>
            <person name="Karaoz U."/>
            <person name="Brodie E.L."/>
            <person name="Williams K.H."/>
            <person name="Hubbard S.S."/>
            <person name="Banfield J.F."/>
        </authorList>
    </citation>
    <scope>NUCLEOTIDE SEQUENCE [LARGE SCALE GENOMIC DNA]</scope>
</reference>
<dbReference type="InterPro" id="IPR028364">
    <property type="entry name" value="Ribosomal_uL1/biogenesis"/>
</dbReference>
<dbReference type="NCBIfam" id="TIGR01169">
    <property type="entry name" value="rplA_bact"/>
    <property type="match status" value="1"/>
</dbReference>
<dbReference type="Gene3D" id="3.30.190.20">
    <property type="match status" value="1"/>
</dbReference>
<keyword evidence="5" id="KW-0694">RNA-binding</keyword>
<dbReference type="PANTHER" id="PTHR36427">
    <property type="entry name" value="54S RIBOSOMAL PROTEIN L1, MITOCHONDRIAL"/>
    <property type="match status" value="1"/>
</dbReference>
<dbReference type="GO" id="GO:0006412">
    <property type="term" value="P:translation"/>
    <property type="evidence" value="ECO:0007669"/>
    <property type="project" value="InterPro"/>
</dbReference>
<dbReference type="InterPro" id="IPR002143">
    <property type="entry name" value="Ribosomal_uL1"/>
</dbReference>
<dbReference type="PANTHER" id="PTHR36427:SF3">
    <property type="entry name" value="LARGE RIBOSOMAL SUBUNIT PROTEIN UL1M"/>
    <property type="match status" value="1"/>
</dbReference>
<dbReference type="InterPro" id="IPR023674">
    <property type="entry name" value="Ribosomal_uL1-like"/>
</dbReference>
<keyword evidence="6 10" id="KW-0689">Ribosomal protein</keyword>
<dbReference type="Gene3D" id="3.40.50.790">
    <property type="match status" value="1"/>
</dbReference>
<evidence type="ECO:0000256" key="5">
    <source>
        <dbReference type="ARBA" id="ARBA00022884"/>
    </source>
</evidence>
<sequence length="226" mass="24575">MPNQRMTKLNKVFDKSKSYPIAEAVDIVKKCATAKFDETIEIHLNLGIDPKKGEQLVRGMVVFPHAFGASKRVAAFVSDDKVKDAKEAGADIVVPVAEFGAFKDSGKLDFDVAVAMPDIMKNMAPLARILGPKGLMPSPKNETITTNLKKTIDELKKGKTSFKNDDTANIHQKIGKKSLDNAKIIANFETIMDAIKKAKPDSSKGVFLKTIVICSSMGPAVKVDIK</sequence>
<evidence type="ECO:0000256" key="6">
    <source>
        <dbReference type="ARBA" id="ARBA00022980"/>
    </source>
</evidence>
<comment type="caution">
    <text evidence="10">The sequence shown here is derived from an EMBL/GenBank/DDBJ whole genome shotgun (WGS) entry which is preliminary data.</text>
</comment>
<dbReference type="GO" id="GO:0003735">
    <property type="term" value="F:structural constituent of ribosome"/>
    <property type="evidence" value="ECO:0007669"/>
    <property type="project" value="InterPro"/>
</dbReference>
<dbReference type="SUPFAM" id="SSF56808">
    <property type="entry name" value="Ribosomal protein L1"/>
    <property type="match status" value="1"/>
</dbReference>
<dbReference type="InterPro" id="IPR005878">
    <property type="entry name" value="Ribosom_uL1_bac-type"/>
</dbReference>
<evidence type="ECO:0000256" key="2">
    <source>
        <dbReference type="ARBA" id="ARBA00022491"/>
    </source>
</evidence>
<keyword evidence="3" id="KW-0699">rRNA-binding</keyword>
<evidence type="ECO:0000256" key="4">
    <source>
        <dbReference type="ARBA" id="ARBA00022845"/>
    </source>
</evidence>
<evidence type="ECO:0000256" key="3">
    <source>
        <dbReference type="ARBA" id="ARBA00022730"/>
    </source>
</evidence>
<evidence type="ECO:0000256" key="9">
    <source>
        <dbReference type="ARBA" id="ARBA00035452"/>
    </source>
</evidence>
<dbReference type="Proteomes" id="UP000178656">
    <property type="component" value="Unassembled WGS sequence"/>
</dbReference>
<dbReference type="Pfam" id="PF00687">
    <property type="entry name" value="Ribosomal_L1"/>
    <property type="match status" value="1"/>
</dbReference>
<dbReference type="InterPro" id="IPR016095">
    <property type="entry name" value="Ribosomal_uL1_3-a/b-sand"/>
</dbReference>
<accession>A0A1F5T5A8</accession>
<evidence type="ECO:0000313" key="10">
    <source>
        <dbReference type="EMBL" id="OGF34089.1"/>
    </source>
</evidence>
<proteinExistence type="inferred from homology"/>
<gene>
    <name evidence="10" type="ORF">A2482_04560</name>
</gene>
<dbReference type="GO" id="GO:0019843">
    <property type="term" value="F:rRNA binding"/>
    <property type="evidence" value="ECO:0007669"/>
    <property type="project" value="UniProtKB-KW"/>
</dbReference>
<evidence type="ECO:0000256" key="8">
    <source>
        <dbReference type="ARBA" id="ARBA00035241"/>
    </source>
</evidence>
<keyword evidence="2" id="KW-0678">Repressor</keyword>
<evidence type="ECO:0000313" key="11">
    <source>
        <dbReference type="Proteomes" id="UP000178656"/>
    </source>
</evidence>
<evidence type="ECO:0000256" key="7">
    <source>
        <dbReference type="ARBA" id="ARBA00023274"/>
    </source>
</evidence>
<keyword evidence="7" id="KW-0687">Ribonucleoprotein</keyword>
<name>A0A1F5T5A8_9BACT</name>
<dbReference type="AlphaFoldDB" id="A0A1F5T5A8"/>
<dbReference type="GO" id="GO:0015934">
    <property type="term" value="C:large ribosomal subunit"/>
    <property type="evidence" value="ECO:0007669"/>
    <property type="project" value="InterPro"/>
</dbReference>
<dbReference type="GO" id="GO:0006417">
    <property type="term" value="P:regulation of translation"/>
    <property type="evidence" value="ECO:0007669"/>
    <property type="project" value="UniProtKB-KW"/>
</dbReference>
<dbReference type="FunFam" id="3.40.50.790:FF:000001">
    <property type="entry name" value="50S ribosomal protein L1"/>
    <property type="match status" value="1"/>
</dbReference>